<evidence type="ECO:0000313" key="6">
    <source>
        <dbReference type="Proteomes" id="UP001321542"/>
    </source>
</evidence>
<dbReference type="SMART" id="SM00867">
    <property type="entry name" value="YceI"/>
    <property type="match status" value="1"/>
</dbReference>
<dbReference type="RefSeq" id="WP_286259189.1">
    <property type="nucleotide sequence ID" value="NZ_AP018448.1"/>
</dbReference>
<feature type="compositionally biased region" description="Low complexity" evidence="2">
    <location>
        <begin position="50"/>
        <end position="69"/>
    </location>
</feature>
<gene>
    <name evidence="5" type="ORF">SGFS_099640</name>
</gene>
<proteinExistence type="inferred from homology"/>
<keyword evidence="3" id="KW-0812">Transmembrane</keyword>
<keyword evidence="6" id="KW-1185">Reference proteome</keyword>
<feature type="region of interest" description="Disordered" evidence="2">
    <location>
        <begin position="42"/>
        <end position="69"/>
    </location>
</feature>
<reference evidence="5 6" key="2">
    <citation type="journal article" date="2023" name="ChemBioChem">
        <title>Acyltransferase Domain Exchange between Two Independent Type I Polyketide Synthases in the Same Producer Strain of Macrolide Antibiotics.</title>
        <authorList>
            <person name="Kudo F."/>
            <person name="Kishikawa K."/>
            <person name="Tsuboi K."/>
            <person name="Kido T."/>
            <person name="Usui T."/>
            <person name="Hashimoto J."/>
            <person name="Shin-Ya K."/>
            <person name="Miyanaga A."/>
            <person name="Eguchi T."/>
        </authorList>
    </citation>
    <scope>NUCLEOTIDE SEQUENCE [LARGE SCALE GENOMIC DNA]</scope>
    <source>
        <strain evidence="5 6">A-8890</strain>
    </source>
</reference>
<reference evidence="5 6" key="1">
    <citation type="journal article" date="2010" name="ChemBioChem">
        <title>Cloning and characterization of the biosynthetic gene cluster of 16-membered macrolide antibiotic FD-891: involvement of a dual functional cytochrome P450 monooxygenase catalyzing epoxidation and hydroxylation.</title>
        <authorList>
            <person name="Kudo F."/>
            <person name="Motegi A."/>
            <person name="Mizoue K."/>
            <person name="Eguchi T."/>
        </authorList>
    </citation>
    <scope>NUCLEOTIDE SEQUENCE [LARGE SCALE GENOMIC DNA]</scope>
    <source>
        <strain evidence="5 6">A-8890</strain>
    </source>
</reference>
<dbReference type="Gene3D" id="2.40.128.110">
    <property type="entry name" value="Lipid/polyisoprenoid-binding, YceI-like"/>
    <property type="match status" value="1"/>
</dbReference>
<comment type="similarity">
    <text evidence="1">Belongs to the UPF0312 family.</text>
</comment>
<dbReference type="InterPro" id="IPR007372">
    <property type="entry name" value="Lipid/polyisoprenoid-bd_YceI"/>
</dbReference>
<evidence type="ECO:0000256" key="2">
    <source>
        <dbReference type="SAM" id="MobiDB-lite"/>
    </source>
</evidence>
<evidence type="ECO:0000256" key="3">
    <source>
        <dbReference type="SAM" id="Phobius"/>
    </source>
</evidence>
<dbReference type="InterPro" id="IPR036761">
    <property type="entry name" value="TTHA0802/YceI-like_sf"/>
</dbReference>
<evidence type="ECO:0000256" key="1">
    <source>
        <dbReference type="ARBA" id="ARBA00008812"/>
    </source>
</evidence>
<dbReference type="PANTHER" id="PTHR34406">
    <property type="entry name" value="PROTEIN YCEI"/>
    <property type="match status" value="1"/>
</dbReference>
<keyword evidence="3" id="KW-1133">Transmembrane helix</keyword>
<dbReference type="Pfam" id="PF04264">
    <property type="entry name" value="YceI"/>
    <property type="match status" value="1"/>
</dbReference>
<sequence length="240" mass="25388">MAGSIRRHWKRWLIAGAATAVVLGTAGPYVYINYVQDKPPAALSLDNPPGSDSSGSSSGSGEQAGQEGVEGAWRVGSGSQAGYRVDEVLFGQNVTAVGRTEEVTGELEIKGNRAVSGSFTVDLASVKSDSDQRDGQFRGRVMNTERYPEATFELTEPVDFGSTPEVGERVSAEATGELTVHGETNPVSFDLDAQRTADGFRVNGSIPVTFADYGIDAPNFGGIAVEDEGDIEFLLAFDRA</sequence>
<keyword evidence="3" id="KW-0472">Membrane</keyword>
<feature type="domain" description="Lipid/polyisoprenoid-binding YceI-like" evidence="4">
    <location>
        <begin position="72"/>
        <end position="238"/>
    </location>
</feature>
<dbReference type="Proteomes" id="UP001321542">
    <property type="component" value="Chromosome"/>
</dbReference>
<evidence type="ECO:0000313" key="5">
    <source>
        <dbReference type="EMBL" id="BBC38670.1"/>
    </source>
</evidence>
<organism evidence="5 6">
    <name type="scientific">Streptomyces graminofaciens</name>
    <dbReference type="NCBI Taxonomy" id="68212"/>
    <lineage>
        <taxon>Bacteria</taxon>
        <taxon>Bacillati</taxon>
        <taxon>Actinomycetota</taxon>
        <taxon>Actinomycetes</taxon>
        <taxon>Kitasatosporales</taxon>
        <taxon>Streptomycetaceae</taxon>
        <taxon>Streptomyces</taxon>
    </lineage>
</organism>
<feature type="transmembrane region" description="Helical" evidence="3">
    <location>
        <begin position="12"/>
        <end position="32"/>
    </location>
</feature>
<evidence type="ECO:0000259" key="4">
    <source>
        <dbReference type="SMART" id="SM00867"/>
    </source>
</evidence>
<accession>A0ABM7FNF5</accession>
<dbReference type="SUPFAM" id="SSF101874">
    <property type="entry name" value="YceI-like"/>
    <property type="match status" value="1"/>
</dbReference>
<name>A0ABM7FNF5_9ACTN</name>
<protein>
    <recommendedName>
        <fullName evidence="4">Lipid/polyisoprenoid-binding YceI-like domain-containing protein</fullName>
    </recommendedName>
</protein>
<dbReference type="EMBL" id="AP018448">
    <property type="protein sequence ID" value="BBC38670.1"/>
    <property type="molecule type" value="Genomic_DNA"/>
</dbReference>
<dbReference type="PANTHER" id="PTHR34406:SF1">
    <property type="entry name" value="PROTEIN YCEI"/>
    <property type="match status" value="1"/>
</dbReference>